<feature type="transmembrane region" description="Helical" evidence="1">
    <location>
        <begin position="6"/>
        <end position="25"/>
    </location>
</feature>
<keyword evidence="1" id="KW-0472">Membrane</keyword>
<feature type="transmembrane region" description="Helical" evidence="1">
    <location>
        <begin position="60"/>
        <end position="79"/>
    </location>
</feature>
<dbReference type="EMBL" id="CP014854">
    <property type="protein sequence ID" value="ASI99473.1"/>
    <property type="molecule type" value="Genomic_DNA"/>
</dbReference>
<evidence type="ECO:0000313" key="2">
    <source>
        <dbReference type="EMBL" id="ASI99473.1"/>
    </source>
</evidence>
<sequence>MDVGAVVFLIFLLIAAAIMLLAFMLEESAQKKAEGLKNAVEIRDDEVVLPRRMRLTRGRFYLRAVSWLVVFVTFVVFHHRKV</sequence>
<keyword evidence="1" id="KW-0812">Transmembrane</keyword>
<dbReference type="AlphaFoldDB" id="A0A218P3H0"/>
<dbReference type="Proteomes" id="UP000197156">
    <property type="component" value="Chromosome"/>
</dbReference>
<protein>
    <submittedName>
        <fullName evidence="2">Uncharacterized protein</fullName>
    </submittedName>
</protein>
<keyword evidence="3" id="KW-1185">Reference proteome</keyword>
<gene>
    <name evidence="2" type="ORF">A3L02_07835</name>
</gene>
<reference evidence="2 3" key="1">
    <citation type="submission" date="2016-03" db="EMBL/GenBank/DDBJ databases">
        <title>Complete genome sequence of Thermococcus celer.</title>
        <authorList>
            <person name="Oger P.M."/>
        </authorList>
    </citation>
    <scope>NUCLEOTIDE SEQUENCE [LARGE SCALE GENOMIC DNA]</scope>
    <source>
        <strain evidence="2 3">Vu 13</strain>
    </source>
</reference>
<dbReference type="GeneID" id="33324662"/>
<evidence type="ECO:0000313" key="3">
    <source>
        <dbReference type="Proteomes" id="UP000197156"/>
    </source>
</evidence>
<dbReference type="RefSeq" id="WP_088863398.1">
    <property type="nucleotide sequence ID" value="NZ_CP014854.1"/>
</dbReference>
<name>A0A218P3H0_THECE</name>
<organism evidence="2 3">
    <name type="scientific">Thermococcus celer Vu 13 = JCM 8558</name>
    <dbReference type="NCBI Taxonomy" id="1293037"/>
    <lineage>
        <taxon>Archaea</taxon>
        <taxon>Methanobacteriati</taxon>
        <taxon>Methanobacteriota</taxon>
        <taxon>Thermococci</taxon>
        <taxon>Thermococcales</taxon>
        <taxon>Thermococcaceae</taxon>
        <taxon>Thermococcus</taxon>
    </lineage>
</organism>
<keyword evidence="1" id="KW-1133">Transmembrane helix</keyword>
<accession>A0A218P3H0</accession>
<evidence type="ECO:0000256" key="1">
    <source>
        <dbReference type="SAM" id="Phobius"/>
    </source>
</evidence>
<proteinExistence type="predicted"/>
<dbReference type="KEGG" id="tce:A3L02_07835"/>